<protein>
    <submittedName>
        <fullName evidence="1">Uncharacterized protein</fullName>
    </submittedName>
</protein>
<dbReference type="EMBL" id="LLXZ01000226">
    <property type="protein sequence ID" value="KRQ93561.1"/>
    <property type="molecule type" value="Genomic_DNA"/>
</dbReference>
<reference evidence="1 2" key="1">
    <citation type="submission" date="2014-03" db="EMBL/GenBank/DDBJ databases">
        <title>Bradyrhizobium valentinum sp. nov., isolated from effective nodules of Lupinus mariae-josephae, a lupine endemic of basic-lime soils in Eastern Spain.</title>
        <authorList>
            <person name="Duran D."/>
            <person name="Rey L."/>
            <person name="Navarro A."/>
            <person name="Busquets A."/>
            <person name="Imperial J."/>
            <person name="Ruiz-Argueso T."/>
        </authorList>
    </citation>
    <scope>NUCLEOTIDE SEQUENCE [LARGE SCALE GENOMIC DNA]</scope>
    <source>
        <strain evidence="1 2">PAC68</strain>
    </source>
</reference>
<keyword evidence="2" id="KW-1185">Reference proteome</keyword>
<gene>
    <name evidence="1" type="ORF">CQ12_38880</name>
</gene>
<sequence>MAVWEHRGSPTGDIGANIFDIVTAAVKLLGISRFARMLIFPAIAATELIRQLRPRHPREVVR</sequence>
<proteinExistence type="predicted"/>
<dbReference type="Proteomes" id="UP000050863">
    <property type="component" value="Unassembled WGS sequence"/>
</dbReference>
<accession>A0A0R3KDF4</accession>
<evidence type="ECO:0000313" key="1">
    <source>
        <dbReference type="EMBL" id="KRQ93561.1"/>
    </source>
</evidence>
<evidence type="ECO:0000313" key="2">
    <source>
        <dbReference type="Proteomes" id="UP000050863"/>
    </source>
</evidence>
<comment type="caution">
    <text evidence="1">The sequence shown here is derived from an EMBL/GenBank/DDBJ whole genome shotgun (WGS) entry which is preliminary data.</text>
</comment>
<dbReference type="AlphaFoldDB" id="A0A0R3KDF4"/>
<organism evidence="1 2">
    <name type="scientific">Bradyrhizobium jicamae</name>
    <dbReference type="NCBI Taxonomy" id="280332"/>
    <lineage>
        <taxon>Bacteria</taxon>
        <taxon>Pseudomonadati</taxon>
        <taxon>Pseudomonadota</taxon>
        <taxon>Alphaproteobacteria</taxon>
        <taxon>Hyphomicrobiales</taxon>
        <taxon>Nitrobacteraceae</taxon>
        <taxon>Bradyrhizobium</taxon>
    </lineage>
</organism>
<name>A0A0R3KDF4_9BRAD</name>